<keyword evidence="5 6" id="KW-0482">Metalloprotease</keyword>
<feature type="domain" description="Oligopeptidase F N-terminal" evidence="8">
    <location>
        <begin position="115"/>
        <end position="169"/>
    </location>
</feature>
<keyword evidence="2 6" id="KW-0479">Metal-binding</keyword>
<accession>A0A4R3TDX5</accession>
<dbReference type="InterPro" id="IPR042088">
    <property type="entry name" value="OligoPept_F_C"/>
</dbReference>
<dbReference type="InterPro" id="IPR001567">
    <property type="entry name" value="Pept_M3A_M3B_dom"/>
</dbReference>
<evidence type="ECO:0000256" key="2">
    <source>
        <dbReference type="ARBA" id="ARBA00022723"/>
    </source>
</evidence>
<keyword evidence="1 6" id="KW-0645">Protease</keyword>
<evidence type="ECO:0000259" key="7">
    <source>
        <dbReference type="Pfam" id="PF01432"/>
    </source>
</evidence>
<evidence type="ECO:0000256" key="1">
    <source>
        <dbReference type="ARBA" id="ARBA00022670"/>
    </source>
</evidence>
<evidence type="ECO:0000256" key="4">
    <source>
        <dbReference type="ARBA" id="ARBA00022833"/>
    </source>
</evidence>
<comment type="caution">
    <text evidence="9">The sequence shown here is derived from an EMBL/GenBank/DDBJ whole genome shotgun (WGS) entry which is preliminary data.</text>
</comment>
<evidence type="ECO:0000313" key="9">
    <source>
        <dbReference type="EMBL" id="TCU59247.1"/>
    </source>
</evidence>
<dbReference type="InterPro" id="IPR045090">
    <property type="entry name" value="Pept_M3A_M3B"/>
</dbReference>
<dbReference type="AlphaFoldDB" id="A0A4R3TDX5"/>
<dbReference type="Pfam" id="PF08439">
    <property type="entry name" value="Peptidase_M3_N"/>
    <property type="match status" value="1"/>
</dbReference>
<keyword evidence="4 6" id="KW-0862">Zinc</keyword>
<dbReference type="Gene3D" id="1.10.287.830">
    <property type="entry name" value="putative peptidase helix hairpin domain like"/>
    <property type="match status" value="1"/>
</dbReference>
<dbReference type="NCBIfam" id="TIGR00181">
    <property type="entry name" value="pepF"/>
    <property type="match status" value="1"/>
</dbReference>
<dbReference type="InterPro" id="IPR013647">
    <property type="entry name" value="OligopepF_N_dom"/>
</dbReference>
<protein>
    <recommendedName>
        <fullName evidence="6">Oligopeptidase F</fullName>
        <ecNumber evidence="6">3.4.24.-</ecNumber>
    </recommendedName>
</protein>
<dbReference type="Proteomes" id="UP000295773">
    <property type="component" value="Unassembled WGS sequence"/>
</dbReference>
<comment type="cofactor">
    <cofactor evidence="6">
        <name>Zn(2+)</name>
        <dbReference type="ChEBI" id="CHEBI:29105"/>
    </cofactor>
    <text evidence="6">Binds 1 zinc ion.</text>
</comment>
<dbReference type="CDD" id="cd09608">
    <property type="entry name" value="M3B_PepF"/>
    <property type="match status" value="1"/>
</dbReference>
<comment type="function">
    <text evidence="6">Has oligopeptidase activity and degrades a variety of small bioactive peptides.</text>
</comment>
<comment type="similarity">
    <text evidence="6">Belongs to the peptidase M3B family.</text>
</comment>
<dbReference type="InterPro" id="IPR004438">
    <property type="entry name" value="Peptidase_M3B"/>
</dbReference>
<dbReference type="RefSeq" id="WP_132224845.1">
    <property type="nucleotide sequence ID" value="NZ_JANKBG010000010.1"/>
</dbReference>
<dbReference type="EC" id="3.4.24.-" evidence="6"/>
<evidence type="ECO:0000256" key="6">
    <source>
        <dbReference type="RuleBase" id="RU368091"/>
    </source>
</evidence>
<keyword evidence="3 6" id="KW-0378">Hydrolase</keyword>
<dbReference type="GO" id="GO:0006508">
    <property type="term" value="P:proteolysis"/>
    <property type="evidence" value="ECO:0007669"/>
    <property type="project" value="UniProtKB-KW"/>
</dbReference>
<dbReference type="EMBL" id="SMBP01000010">
    <property type="protein sequence ID" value="TCU59247.1"/>
    <property type="molecule type" value="Genomic_DNA"/>
</dbReference>
<dbReference type="GO" id="GO:0046872">
    <property type="term" value="F:metal ion binding"/>
    <property type="evidence" value="ECO:0007669"/>
    <property type="project" value="UniProtKB-UniRule"/>
</dbReference>
<dbReference type="PANTHER" id="PTHR11804">
    <property type="entry name" value="PROTEASE M3 THIMET OLIGOPEPTIDASE-RELATED"/>
    <property type="match status" value="1"/>
</dbReference>
<proteinExistence type="inferred from homology"/>
<dbReference type="Gene3D" id="1.20.140.70">
    <property type="entry name" value="Oligopeptidase f, N-terminal domain"/>
    <property type="match status" value="1"/>
</dbReference>
<dbReference type="GO" id="GO:0004222">
    <property type="term" value="F:metalloendopeptidase activity"/>
    <property type="evidence" value="ECO:0007669"/>
    <property type="project" value="UniProtKB-UniRule"/>
</dbReference>
<evidence type="ECO:0000256" key="5">
    <source>
        <dbReference type="ARBA" id="ARBA00023049"/>
    </source>
</evidence>
<organism evidence="9 10">
    <name type="scientific">Longicatena caecimuris</name>
    <dbReference type="NCBI Taxonomy" id="1796635"/>
    <lineage>
        <taxon>Bacteria</taxon>
        <taxon>Bacillati</taxon>
        <taxon>Bacillota</taxon>
        <taxon>Erysipelotrichia</taxon>
        <taxon>Erysipelotrichales</taxon>
        <taxon>Erysipelotrichaceae</taxon>
        <taxon>Longicatena</taxon>
    </lineage>
</organism>
<dbReference type="GO" id="GO:0006518">
    <property type="term" value="P:peptide metabolic process"/>
    <property type="evidence" value="ECO:0007669"/>
    <property type="project" value="TreeGrafter"/>
</dbReference>
<evidence type="ECO:0000313" key="10">
    <source>
        <dbReference type="Proteomes" id="UP000295773"/>
    </source>
</evidence>
<keyword evidence="10" id="KW-1185">Reference proteome</keyword>
<dbReference type="SUPFAM" id="SSF55486">
    <property type="entry name" value="Metalloproteases ('zincins'), catalytic domain"/>
    <property type="match status" value="1"/>
</dbReference>
<evidence type="ECO:0000259" key="8">
    <source>
        <dbReference type="Pfam" id="PF08439"/>
    </source>
</evidence>
<dbReference type="Pfam" id="PF01432">
    <property type="entry name" value="Peptidase_M3"/>
    <property type="match status" value="1"/>
</dbReference>
<sequence length="593" mass="69326">MKRNQIDSAYTWDLSSMFASQEAFNTCYQECESLVNALTKQKGHIADTKESFCDFFDQQEELSRKLNNLISYARMYTDVDPDEETAQQNLSKAYVLYQKTVVALNFVDLEVMKEKESIEKYLAEDACKAYRYPMQEIFRRMPHQLDEEKEAMMAQMQDILRVPESTYESFRLEFEPVMVDGKPVFLNGGNYHQFLLNPDEKVRKEAFEHYFQEYKRYQNVFLNLLSGHIKGKAFEARLRDFPSTLEASLFEDGVEKALFDLVVRMGNETYRPYAHEYFKLRKEILGLQQQHVYDIALPLVKSVDITYTVDDCFAILKKALAPLGEDYIAMLDVAREERWIDFMPHEKKRSGAYSAGTYDSKPFILTNFTGEYDSLSTLAHEFGHSMHSYYSHKHNRAMLAEYRIFVAEVASTVNELLLNDYLLKHSDNNDHKAYLLSNLLNQMIGTMYRQTMYATFEYQLYEAIEKGEALSSKDVCDLYEQLNKDYFGDSVIVDDLQRYGCYHVPHFYYNFYVYKYTLGMSVAISFAKKILNGEVDAYREFLTKGGSEAPLDELMHAGVDPRQTQVYEDAFGYFKEILDQFRSCVTHETSQKR</sequence>
<dbReference type="PANTHER" id="PTHR11804:SF84">
    <property type="entry name" value="SACCHAROLYSIN"/>
    <property type="match status" value="1"/>
</dbReference>
<name>A0A4R3TDX5_9FIRM</name>
<dbReference type="Gene3D" id="1.10.1370.20">
    <property type="entry name" value="Oligoendopeptidase f, C-terminal domain"/>
    <property type="match status" value="1"/>
</dbReference>
<reference evidence="9 10" key="1">
    <citation type="submission" date="2019-03" db="EMBL/GenBank/DDBJ databases">
        <title>Genomic Encyclopedia of Type Strains, Phase IV (KMG-IV): sequencing the most valuable type-strain genomes for metagenomic binning, comparative biology and taxonomic classification.</title>
        <authorList>
            <person name="Goeker M."/>
        </authorList>
    </citation>
    <scope>NUCLEOTIDE SEQUENCE [LARGE SCALE GENOMIC DNA]</scope>
    <source>
        <strain evidence="9 10">DSM 29481</strain>
    </source>
</reference>
<evidence type="ECO:0000256" key="3">
    <source>
        <dbReference type="ARBA" id="ARBA00022801"/>
    </source>
</evidence>
<feature type="domain" description="Peptidase M3A/M3B catalytic" evidence="7">
    <location>
        <begin position="196"/>
        <end position="572"/>
    </location>
</feature>
<gene>
    <name evidence="9" type="ORF">EDD61_11061</name>
</gene>